<dbReference type="EMBL" id="CR522870">
    <property type="protein sequence ID" value="CAG35264.1"/>
    <property type="molecule type" value="Genomic_DNA"/>
</dbReference>
<feature type="transmembrane region" description="Helical" evidence="1">
    <location>
        <begin position="378"/>
        <end position="399"/>
    </location>
</feature>
<dbReference type="OrthoDB" id="9781349at2"/>
<dbReference type="PANTHER" id="PTHR35342:SF5">
    <property type="entry name" value="TRICARBOXYLIC TRANSPORT PROTEIN"/>
    <property type="match status" value="1"/>
</dbReference>
<evidence type="ECO:0000256" key="1">
    <source>
        <dbReference type="SAM" id="Phobius"/>
    </source>
</evidence>
<keyword evidence="1" id="KW-1133">Transmembrane helix</keyword>
<sequence>MLVDAFTQLMTPISLLAVFIGTVSGVLVGGMPGLTATMAVALLIPITFALEPLTGLLLMGGVYCGAMYGGSIPAILLRTPGTPAAVATALEGYPMTQKGQGGLALKVSVISSFVGGTFSTLVLLLVAPILASFALSFGPPEYFLLALLGLAGIVSMAEDESRLIKALISGLLGLVVAVVGTDPISGMLRYTGGITDLFDGVAFMPALIGLFSISQMLELTGEKNIVADTSKLTKMKREPMPKGLAKFIGTGSIVGTVVGILPGEGATIAAFLSYNIARQRSKNKELFGHGNPEGIAAAEAGNNGCVGGSLIPTLTLGIPGNSVAAALLGGLLVHGLIPGPDLFTVHGTMTYAFILSLFVANLVFLVMGLCMAPYFAKIALTPINLLIPVVCLFSVLGAYAMNNSLFDIFVALACGITAVLLHRAGFSLGALILGLILGPIAETGFAQALIMGHGSYSIFFASPQALGLWAVIVVLIATPVWQIIKKRRLAAAV</sequence>
<feature type="transmembrane region" description="Helical" evidence="1">
    <location>
        <begin position="56"/>
        <end position="76"/>
    </location>
</feature>
<keyword evidence="1" id="KW-0812">Transmembrane</keyword>
<feature type="transmembrane region" description="Helical" evidence="1">
    <location>
        <begin position="113"/>
        <end position="135"/>
    </location>
</feature>
<evidence type="ECO:0000259" key="2">
    <source>
        <dbReference type="Pfam" id="PF01970"/>
    </source>
</evidence>
<feature type="transmembrane region" description="Helical" evidence="1">
    <location>
        <begin position="163"/>
        <end position="185"/>
    </location>
</feature>
<proteinExistence type="predicted"/>
<dbReference type="Proteomes" id="UP000000602">
    <property type="component" value="Chromosome"/>
</dbReference>
<name>Q6AQV9_DESPS</name>
<feature type="transmembrane region" description="Helical" evidence="1">
    <location>
        <begin position="428"/>
        <end position="450"/>
    </location>
</feature>
<feature type="transmembrane region" description="Helical" evidence="1">
    <location>
        <begin position="349"/>
        <end position="371"/>
    </location>
</feature>
<feature type="transmembrane region" description="Helical" evidence="1">
    <location>
        <begin position="405"/>
        <end position="421"/>
    </location>
</feature>
<evidence type="ECO:0000313" key="3">
    <source>
        <dbReference type="EMBL" id="CAG35264.1"/>
    </source>
</evidence>
<organism evidence="3 4">
    <name type="scientific">Desulfotalea psychrophila (strain LSv54 / DSM 12343)</name>
    <dbReference type="NCBI Taxonomy" id="177439"/>
    <lineage>
        <taxon>Bacteria</taxon>
        <taxon>Pseudomonadati</taxon>
        <taxon>Thermodesulfobacteriota</taxon>
        <taxon>Desulfobulbia</taxon>
        <taxon>Desulfobulbales</taxon>
        <taxon>Desulfocapsaceae</taxon>
        <taxon>Desulfotalea</taxon>
    </lineage>
</organism>
<feature type="transmembrane region" description="Helical" evidence="1">
    <location>
        <begin position="12"/>
        <end position="44"/>
    </location>
</feature>
<accession>Q6AQV9</accession>
<feature type="transmembrane region" description="Helical" evidence="1">
    <location>
        <begin position="247"/>
        <end position="274"/>
    </location>
</feature>
<dbReference type="Pfam" id="PF01970">
    <property type="entry name" value="TctA"/>
    <property type="match status" value="1"/>
</dbReference>
<dbReference type="HOGENOM" id="CLU_022936_2_0_7"/>
<gene>
    <name evidence="3" type="ordered locus">DP0535</name>
</gene>
<dbReference type="AlphaFoldDB" id="Q6AQV9"/>
<feature type="transmembrane region" description="Helical" evidence="1">
    <location>
        <begin position="456"/>
        <end position="478"/>
    </location>
</feature>
<dbReference type="PANTHER" id="PTHR35342">
    <property type="entry name" value="TRICARBOXYLIC TRANSPORT PROTEIN"/>
    <property type="match status" value="1"/>
</dbReference>
<keyword evidence="1" id="KW-0472">Membrane</keyword>
<protein>
    <submittedName>
        <fullName evidence="3">Conserved hypothetical membrane protein</fullName>
    </submittedName>
</protein>
<dbReference type="KEGG" id="dps:DP0535"/>
<dbReference type="InterPro" id="IPR002823">
    <property type="entry name" value="DUF112_TM"/>
</dbReference>
<dbReference type="STRING" id="177439.DP0535"/>
<evidence type="ECO:0000313" key="4">
    <source>
        <dbReference type="Proteomes" id="UP000000602"/>
    </source>
</evidence>
<feature type="domain" description="DUF112" evidence="2">
    <location>
        <begin position="15"/>
        <end position="433"/>
    </location>
</feature>
<feature type="transmembrane region" description="Helical" evidence="1">
    <location>
        <begin position="142"/>
        <end position="157"/>
    </location>
</feature>
<reference evidence="4" key="1">
    <citation type="journal article" date="2004" name="Environ. Microbiol.">
        <title>The genome of Desulfotalea psychrophila, a sulfate-reducing bacterium from permanently cold Arctic sediments.</title>
        <authorList>
            <person name="Rabus R."/>
            <person name="Ruepp A."/>
            <person name="Frickey T."/>
            <person name="Rattei T."/>
            <person name="Fartmann B."/>
            <person name="Stark M."/>
            <person name="Bauer M."/>
            <person name="Zibat A."/>
            <person name="Lombardot T."/>
            <person name="Becker I."/>
            <person name="Amann J."/>
            <person name="Gellner K."/>
            <person name="Teeling H."/>
            <person name="Leuschner W.D."/>
            <person name="Gloeckner F.-O."/>
            <person name="Lupas A.N."/>
            <person name="Amann R."/>
            <person name="Klenk H.-P."/>
        </authorList>
    </citation>
    <scope>NUCLEOTIDE SEQUENCE [LARGE SCALE GENOMIC DNA]</scope>
    <source>
        <strain evidence="4">DSM 12343 / LSv54</strain>
    </source>
</reference>
<dbReference type="RefSeq" id="WP_011187780.1">
    <property type="nucleotide sequence ID" value="NC_006138.1"/>
</dbReference>
<dbReference type="eggNOG" id="COG3333">
    <property type="taxonomic scope" value="Bacteria"/>
</dbReference>
<keyword evidence="4" id="KW-1185">Reference proteome</keyword>